<evidence type="ECO:0000256" key="1">
    <source>
        <dbReference type="SAM" id="MobiDB-lite"/>
    </source>
</evidence>
<name>A0A3B5LZX7_9TELE</name>
<dbReference type="InterPro" id="IPR019391">
    <property type="entry name" value="Storkhead-box_WHD"/>
</dbReference>
<dbReference type="STRING" id="32473.ENSXCOP00000016727"/>
<feature type="compositionally biased region" description="Basic and acidic residues" evidence="1">
    <location>
        <begin position="336"/>
        <end position="345"/>
    </location>
</feature>
<protein>
    <submittedName>
        <fullName evidence="3">Storkhead box 1</fullName>
    </submittedName>
</protein>
<dbReference type="GO" id="GO:0005634">
    <property type="term" value="C:nucleus"/>
    <property type="evidence" value="ECO:0007669"/>
    <property type="project" value="TreeGrafter"/>
</dbReference>
<keyword evidence="4" id="KW-1185">Reference proteome</keyword>
<dbReference type="GO" id="GO:0006357">
    <property type="term" value="P:regulation of transcription by RNA polymerase II"/>
    <property type="evidence" value="ECO:0007669"/>
    <property type="project" value="InterPro"/>
</dbReference>
<reference evidence="3" key="1">
    <citation type="submission" date="2025-08" db="UniProtKB">
        <authorList>
            <consortium name="Ensembl"/>
        </authorList>
    </citation>
    <scope>IDENTIFICATION</scope>
</reference>
<dbReference type="GO" id="GO:0000977">
    <property type="term" value="F:RNA polymerase II transcription regulatory region sequence-specific DNA binding"/>
    <property type="evidence" value="ECO:0007669"/>
    <property type="project" value="TreeGrafter"/>
</dbReference>
<accession>A0A3B5LZX7</accession>
<reference evidence="3" key="2">
    <citation type="submission" date="2025-09" db="UniProtKB">
        <authorList>
            <consortium name="Ensembl"/>
        </authorList>
    </citation>
    <scope>IDENTIFICATION</scope>
</reference>
<organism evidence="3 4">
    <name type="scientific">Xiphophorus couchianus</name>
    <name type="common">Monterrey platyfish</name>
    <dbReference type="NCBI Taxonomy" id="32473"/>
    <lineage>
        <taxon>Eukaryota</taxon>
        <taxon>Metazoa</taxon>
        <taxon>Chordata</taxon>
        <taxon>Craniata</taxon>
        <taxon>Vertebrata</taxon>
        <taxon>Euteleostomi</taxon>
        <taxon>Actinopterygii</taxon>
        <taxon>Neopterygii</taxon>
        <taxon>Teleostei</taxon>
        <taxon>Neoteleostei</taxon>
        <taxon>Acanthomorphata</taxon>
        <taxon>Ovalentaria</taxon>
        <taxon>Atherinomorphae</taxon>
        <taxon>Cyprinodontiformes</taxon>
        <taxon>Poeciliidae</taxon>
        <taxon>Poeciliinae</taxon>
        <taxon>Xiphophorus</taxon>
    </lineage>
</organism>
<feature type="region of interest" description="Disordered" evidence="1">
    <location>
        <begin position="279"/>
        <end position="359"/>
    </location>
</feature>
<sequence length="967" mass="108912">MSHQQRLVQLSGASLAVVFGPDEESLRAVEGKPIAPSGQEIFADFKAQNSRSFWNKRLVKAMAEVHFQGWMENLVLFIQGNSNNLEVLREAWMRRALRSPKGFIIKAVGDLSPVQMSPVPQSQFIPLAEVLCSVISDMNSGQIIVTQEALVNYMSKAHPGITIPTQDILYNALGTLIKERKIYHTGEGYFIVTPQTYFITNNMVREKNWWTSGSIDDPPLTPPVTYLLSNEVCVEGTQTVPVAHCRSCSCFSPHQNSPNTTHSVSVSISECTGRSLKWPRASDHKPSVQHQSTSTAADCQASEISKTTATTNATNRKEKDKPVRKFGLSLFRRNGAKKEKPKKEYASFSGQFPPEEWPVRDEEDLNNLPRDLEHAIIKRINPELTVDNLTRHTVLMKKLEERRERGVDKILDRGLDSEDKGVNKGMSTDILTYSKHRHHHLSKANGGKRLPQKVSRNKRRVHSSREKQRERDKDKIKSKAPICSDIYPDEEDLIPTRLKGEISADAADQVEEPGNVEGKSLYKKRIDNPFQTHPIKDAENIAPTNREHRRREAKEIKEGKTSVSTRKERTSHRSKSWDPHRAKLMAAEGENGLKFPSSEDRYDCDHETDFVAEHLLQPDNKVSRELGLEYSSAYLHSSTLRIDDKIRRQDELSSKEIWEREDLPWPKPSLQRKHSLRLSTQQRDNIPKPKDLSVTIEDQQEIRSASRTINNGDVLELTPDSTPLIANSEGLVEDDCRLYEAADGPEEVDACSSLCLNTEEMIDLVYNNHEREASLLVTRPAESSWRPHHQRTRSPGMFCEQSPARGLLIQEEKGCGPILDGNCSEVCEAVDSSIFDYCQASELESDSETVRKSADEGDGESAHWAVNVQEVRQDGFDENSVPQTHKVIQSAPTGARRAEEMVENQSITGDSGIDSPRTRVSLASSNTVILEGLKRRGFLQNLEKLHSKSSTIRPQSSLLQLTPVMNV</sequence>
<dbReference type="GO" id="GO:0005737">
    <property type="term" value="C:cytoplasm"/>
    <property type="evidence" value="ECO:0007669"/>
    <property type="project" value="TreeGrafter"/>
</dbReference>
<dbReference type="GeneTree" id="ENSGT00520000055589"/>
<feature type="domain" description="Winged helix Storkhead-box1" evidence="2">
    <location>
        <begin position="116"/>
        <end position="194"/>
    </location>
</feature>
<dbReference type="InterPro" id="IPR040126">
    <property type="entry name" value="STOX1/2"/>
</dbReference>
<evidence type="ECO:0000259" key="2">
    <source>
        <dbReference type="Pfam" id="PF10264"/>
    </source>
</evidence>
<feature type="region of interest" description="Disordered" evidence="1">
    <location>
        <begin position="439"/>
        <end position="478"/>
    </location>
</feature>
<dbReference type="PANTHER" id="PTHR22437">
    <property type="entry name" value="WINGED HELIX DOMAIN-CONTAINING PROTEIN"/>
    <property type="match status" value="1"/>
</dbReference>
<proteinExistence type="predicted"/>
<feature type="compositionally biased region" description="Basic and acidic residues" evidence="1">
    <location>
        <begin position="550"/>
        <end position="568"/>
    </location>
</feature>
<feature type="compositionally biased region" description="Polar residues" evidence="1">
    <location>
        <begin position="288"/>
        <end position="306"/>
    </location>
</feature>
<evidence type="ECO:0000313" key="3">
    <source>
        <dbReference type="Ensembl" id="ENSXCOP00000016727.1"/>
    </source>
</evidence>
<dbReference type="PANTHER" id="PTHR22437:SF1">
    <property type="entry name" value="STORKHEAD-BOX PROTEIN 1"/>
    <property type="match status" value="1"/>
</dbReference>
<dbReference type="Ensembl" id="ENSXCOT00000016942.1">
    <property type="protein sequence ID" value="ENSXCOP00000016727.1"/>
    <property type="gene ID" value="ENSXCOG00000012609.1"/>
</dbReference>
<evidence type="ECO:0000313" key="4">
    <source>
        <dbReference type="Proteomes" id="UP000261380"/>
    </source>
</evidence>
<dbReference type="AlphaFoldDB" id="A0A3B5LZX7"/>
<dbReference type="Pfam" id="PF10264">
    <property type="entry name" value="WHD_Storkhead"/>
    <property type="match status" value="1"/>
</dbReference>
<feature type="compositionally biased region" description="Basic and acidic residues" evidence="1">
    <location>
        <begin position="463"/>
        <end position="477"/>
    </location>
</feature>
<feature type="region of interest" description="Disordered" evidence="1">
    <location>
        <begin position="539"/>
        <end position="578"/>
    </location>
</feature>
<dbReference type="Proteomes" id="UP000261380">
    <property type="component" value="Unplaced"/>
</dbReference>